<dbReference type="InterPro" id="IPR001057">
    <property type="entry name" value="Glu/AcGlu_kinase"/>
</dbReference>
<dbReference type="PANTHER" id="PTHR43654">
    <property type="entry name" value="GLUTAMATE 5-KINASE"/>
    <property type="match status" value="1"/>
</dbReference>
<organism evidence="10 11">
    <name type="scientific">Sphingomonas endophytica</name>
    <dbReference type="NCBI Taxonomy" id="869719"/>
    <lineage>
        <taxon>Bacteria</taxon>
        <taxon>Pseudomonadati</taxon>
        <taxon>Pseudomonadota</taxon>
        <taxon>Alphaproteobacteria</taxon>
        <taxon>Sphingomonadales</taxon>
        <taxon>Sphingomonadaceae</taxon>
        <taxon>Sphingomonas</taxon>
    </lineage>
</organism>
<evidence type="ECO:0000313" key="10">
    <source>
        <dbReference type="EMBL" id="KTT75734.1"/>
    </source>
</evidence>
<dbReference type="SMART" id="SM00359">
    <property type="entry name" value="PUA"/>
    <property type="match status" value="1"/>
</dbReference>
<comment type="similarity">
    <text evidence="8">Belongs to the glutamate 5-kinase family.</text>
</comment>
<feature type="binding site" evidence="8">
    <location>
        <position position="155"/>
    </location>
    <ligand>
        <name>substrate</name>
    </ligand>
</feature>
<evidence type="ECO:0000256" key="7">
    <source>
        <dbReference type="ARBA" id="ARBA00022840"/>
    </source>
</evidence>
<feature type="binding site" evidence="8">
    <location>
        <position position="55"/>
    </location>
    <ligand>
        <name>substrate</name>
    </ligand>
</feature>
<proteinExistence type="inferred from homology"/>
<dbReference type="FunFam" id="3.40.1160.10:FF:000006">
    <property type="entry name" value="Glutamate 5-kinase"/>
    <property type="match status" value="1"/>
</dbReference>
<dbReference type="InterPro" id="IPR036393">
    <property type="entry name" value="AceGlu_kinase-like_sf"/>
</dbReference>
<comment type="pathway">
    <text evidence="8">Amino-acid biosynthesis; L-proline biosynthesis; L-glutamate 5-semialdehyde from L-glutamate: step 1/2.</text>
</comment>
<feature type="binding site" evidence="8">
    <location>
        <position position="15"/>
    </location>
    <ligand>
        <name>ATP</name>
        <dbReference type="ChEBI" id="CHEBI:30616"/>
    </ligand>
</feature>
<feature type="binding site" evidence="8">
    <location>
        <begin position="217"/>
        <end position="223"/>
    </location>
    <ligand>
        <name>ATP</name>
        <dbReference type="ChEBI" id="CHEBI:30616"/>
    </ligand>
</feature>
<comment type="function">
    <text evidence="8">Catalyzes the transfer of a phosphate group to glutamate to form L-glutamate 5-phosphate.</text>
</comment>
<dbReference type="RefSeq" id="WP_058754350.1">
    <property type="nucleotide sequence ID" value="NZ_LDTB01000006.1"/>
</dbReference>
<keyword evidence="5 8" id="KW-0547">Nucleotide-binding</keyword>
<evidence type="ECO:0000256" key="6">
    <source>
        <dbReference type="ARBA" id="ARBA00022777"/>
    </source>
</evidence>
<keyword evidence="7 8" id="KW-0067">ATP-binding</keyword>
<dbReference type="AlphaFoldDB" id="A0A147I8V3"/>
<dbReference type="EMBL" id="LDTB01000006">
    <property type="protein sequence ID" value="KTT75734.1"/>
    <property type="molecule type" value="Genomic_DNA"/>
</dbReference>
<sequence length="367" mass="37540">MSLFPPATCPRLIVKIGSALLVDPDGGVRRAWLERIARAVAERTAAGQQVAVVSSGAIALGARRLGLAKGGRASLEDAQAAAATGQIALAGVWADVLAAEGLTAAQMLVTLGDLEERRRYLNAAATLGRLLQLGTVPVINENDSVATEEIRFGDNDRLAARIAQASAAQGVVLLSDVDGLYDRNPALPGARHIPRVERIDGTIEGMADRGSASGMGSGGMVSKIAAARIANAAGAGLAIASGRVEQPLSADARHTLFVAERAAPARKAWLAGGLTAAGAIHVDAGAAHALTEGRSLLAAGATRVEGSFARGDLVTISGPDGVIARGLAEYDAADAARLLGRRSEEHEGLLGYAPRAALVHRNHMALL</sequence>
<dbReference type="GO" id="GO:0005829">
    <property type="term" value="C:cytosol"/>
    <property type="evidence" value="ECO:0007669"/>
    <property type="project" value="TreeGrafter"/>
</dbReference>
<dbReference type="CDD" id="cd21157">
    <property type="entry name" value="PUA_G5K"/>
    <property type="match status" value="1"/>
</dbReference>
<accession>A0A147I8V3</accession>
<evidence type="ECO:0000256" key="8">
    <source>
        <dbReference type="HAMAP-Rule" id="MF_00456"/>
    </source>
</evidence>
<evidence type="ECO:0000256" key="2">
    <source>
        <dbReference type="ARBA" id="ARBA00022605"/>
    </source>
</evidence>
<dbReference type="InterPro" id="IPR019797">
    <property type="entry name" value="Glutamate_5-kinase_CS"/>
</dbReference>
<dbReference type="Gene3D" id="3.40.1160.10">
    <property type="entry name" value="Acetylglutamate kinase-like"/>
    <property type="match status" value="1"/>
</dbReference>
<dbReference type="OrthoDB" id="9804434at2"/>
<dbReference type="InterPro" id="IPR036974">
    <property type="entry name" value="PUA_sf"/>
</dbReference>
<dbReference type="InterPro" id="IPR015947">
    <property type="entry name" value="PUA-like_sf"/>
</dbReference>
<gene>
    <name evidence="8" type="primary">proB</name>
    <name evidence="10" type="ORF">NS334_02220</name>
</gene>
<dbReference type="GO" id="GO:0055129">
    <property type="term" value="P:L-proline biosynthetic process"/>
    <property type="evidence" value="ECO:0007669"/>
    <property type="project" value="UniProtKB-UniRule"/>
</dbReference>
<keyword evidence="11" id="KW-1185">Reference proteome</keyword>
<dbReference type="EC" id="2.7.2.11" evidence="8"/>
<keyword evidence="2 8" id="KW-0028">Amino-acid biosynthesis</keyword>
<dbReference type="PIRSF" id="PIRSF000729">
    <property type="entry name" value="GK"/>
    <property type="match status" value="1"/>
</dbReference>
<dbReference type="HAMAP" id="MF_00456">
    <property type="entry name" value="ProB"/>
    <property type="match status" value="1"/>
</dbReference>
<evidence type="ECO:0000256" key="5">
    <source>
        <dbReference type="ARBA" id="ARBA00022741"/>
    </source>
</evidence>
<evidence type="ECO:0000256" key="4">
    <source>
        <dbReference type="ARBA" id="ARBA00022679"/>
    </source>
</evidence>
<dbReference type="GO" id="GO:0003723">
    <property type="term" value="F:RNA binding"/>
    <property type="evidence" value="ECO:0007669"/>
    <property type="project" value="InterPro"/>
</dbReference>
<evidence type="ECO:0000259" key="9">
    <source>
        <dbReference type="SMART" id="SM00359"/>
    </source>
</evidence>
<name>A0A147I8V3_9SPHN</name>
<keyword evidence="3 8" id="KW-0641">Proline biosynthesis</keyword>
<comment type="subcellular location">
    <subcellularLocation>
        <location evidence="8">Cytoplasm</location>
    </subcellularLocation>
</comment>
<dbReference type="Proteomes" id="UP000074310">
    <property type="component" value="Unassembled WGS sequence"/>
</dbReference>
<dbReference type="NCBIfam" id="TIGR01027">
    <property type="entry name" value="proB"/>
    <property type="match status" value="1"/>
</dbReference>
<dbReference type="PROSITE" id="PS50890">
    <property type="entry name" value="PUA"/>
    <property type="match status" value="1"/>
</dbReference>
<dbReference type="InterPro" id="IPR001048">
    <property type="entry name" value="Asp/Glu/Uridylate_kinase"/>
</dbReference>
<dbReference type="SUPFAM" id="SSF88697">
    <property type="entry name" value="PUA domain-like"/>
    <property type="match status" value="1"/>
</dbReference>
<keyword evidence="4 8" id="KW-0808">Transferase</keyword>
<dbReference type="Pfam" id="PF00696">
    <property type="entry name" value="AA_kinase"/>
    <property type="match status" value="1"/>
</dbReference>
<dbReference type="PRINTS" id="PR00474">
    <property type="entry name" value="GLU5KINASE"/>
</dbReference>
<dbReference type="UniPathway" id="UPA00098">
    <property type="reaction ID" value="UER00359"/>
</dbReference>
<keyword evidence="6 8" id="KW-0418">Kinase</keyword>
<dbReference type="PROSITE" id="PS00902">
    <property type="entry name" value="GLUTAMATE_5_KINASE"/>
    <property type="match status" value="1"/>
</dbReference>
<comment type="caution">
    <text evidence="10">The sequence shown here is derived from an EMBL/GenBank/DDBJ whole genome shotgun (WGS) entry which is preliminary data.</text>
</comment>
<dbReference type="InterPro" id="IPR002478">
    <property type="entry name" value="PUA"/>
</dbReference>
<reference evidence="10 11" key="1">
    <citation type="journal article" date="2016" name="Front. Microbiol.">
        <title>Genomic Resource of Rice Seed Associated Bacteria.</title>
        <authorList>
            <person name="Midha S."/>
            <person name="Bansal K."/>
            <person name="Sharma S."/>
            <person name="Kumar N."/>
            <person name="Patil P.P."/>
            <person name="Chaudhry V."/>
            <person name="Patil P.B."/>
        </authorList>
    </citation>
    <scope>NUCLEOTIDE SEQUENCE [LARGE SCALE GENOMIC DNA]</scope>
    <source>
        <strain evidence="10 11">NS334</strain>
    </source>
</reference>
<dbReference type="Gene3D" id="2.30.130.10">
    <property type="entry name" value="PUA domain"/>
    <property type="match status" value="1"/>
</dbReference>
<feature type="binding site" evidence="8">
    <location>
        <begin position="175"/>
        <end position="176"/>
    </location>
    <ligand>
        <name>ATP</name>
        <dbReference type="ChEBI" id="CHEBI:30616"/>
    </ligand>
</feature>
<dbReference type="InterPro" id="IPR005715">
    <property type="entry name" value="Glu_5kinase/COase_Synthase"/>
</dbReference>
<dbReference type="Pfam" id="PF01472">
    <property type="entry name" value="PUA"/>
    <property type="match status" value="1"/>
</dbReference>
<feature type="domain" description="PUA" evidence="9">
    <location>
        <begin position="278"/>
        <end position="359"/>
    </location>
</feature>
<comment type="catalytic activity">
    <reaction evidence="8">
        <text>L-glutamate + ATP = L-glutamyl 5-phosphate + ADP</text>
        <dbReference type="Rhea" id="RHEA:14877"/>
        <dbReference type="ChEBI" id="CHEBI:29985"/>
        <dbReference type="ChEBI" id="CHEBI:30616"/>
        <dbReference type="ChEBI" id="CHEBI:58274"/>
        <dbReference type="ChEBI" id="CHEBI:456216"/>
        <dbReference type="EC" id="2.7.2.11"/>
    </reaction>
</comment>
<protein>
    <recommendedName>
        <fullName evidence="8">Glutamate 5-kinase</fullName>
        <ecNumber evidence="8">2.7.2.11</ecNumber>
    </recommendedName>
    <alternativeName>
        <fullName evidence="8">Gamma-glutamyl kinase</fullName>
        <shortName evidence="8">GK</shortName>
    </alternativeName>
</protein>
<dbReference type="PANTHER" id="PTHR43654:SF1">
    <property type="entry name" value="ISOPENTENYL PHOSPHATE KINASE"/>
    <property type="match status" value="1"/>
</dbReference>
<dbReference type="GO" id="GO:0004349">
    <property type="term" value="F:glutamate 5-kinase activity"/>
    <property type="evidence" value="ECO:0007669"/>
    <property type="project" value="UniProtKB-UniRule"/>
</dbReference>
<evidence type="ECO:0000256" key="1">
    <source>
        <dbReference type="ARBA" id="ARBA00022490"/>
    </source>
</evidence>
<feature type="binding site" evidence="8">
    <location>
        <position position="143"/>
    </location>
    <ligand>
        <name>substrate</name>
    </ligand>
</feature>
<dbReference type="GO" id="GO:0005524">
    <property type="term" value="F:ATP binding"/>
    <property type="evidence" value="ECO:0007669"/>
    <property type="project" value="UniProtKB-KW"/>
</dbReference>
<keyword evidence="1 8" id="KW-0963">Cytoplasm</keyword>
<dbReference type="PATRIC" id="fig|869719.3.peg.2758"/>
<dbReference type="SUPFAM" id="SSF53633">
    <property type="entry name" value="Carbamate kinase-like"/>
    <property type="match status" value="1"/>
</dbReference>
<evidence type="ECO:0000313" key="11">
    <source>
        <dbReference type="Proteomes" id="UP000074310"/>
    </source>
</evidence>
<evidence type="ECO:0000256" key="3">
    <source>
        <dbReference type="ARBA" id="ARBA00022650"/>
    </source>
</evidence>
<dbReference type="InterPro" id="IPR011529">
    <property type="entry name" value="Glu_5kinase"/>
</dbReference>